<keyword evidence="1" id="KW-0472">Membrane</keyword>
<dbReference type="OrthoDB" id="60858at2759"/>
<evidence type="ECO:0008006" key="4">
    <source>
        <dbReference type="Google" id="ProtNLM"/>
    </source>
</evidence>
<keyword evidence="1" id="KW-0812">Transmembrane</keyword>
<evidence type="ECO:0000313" key="2">
    <source>
        <dbReference type="EMBL" id="CDF34661.1"/>
    </source>
</evidence>
<evidence type="ECO:0000313" key="3">
    <source>
        <dbReference type="Proteomes" id="UP000012073"/>
    </source>
</evidence>
<dbReference type="Gramene" id="CDF34661">
    <property type="protein sequence ID" value="CDF34661"/>
    <property type="gene ID" value="CHC_T00003363001"/>
</dbReference>
<protein>
    <recommendedName>
        <fullName evidence="4">EXPERA domain-containing protein</fullName>
    </recommendedName>
</protein>
<reference evidence="3" key="1">
    <citation type="journal article" date="2013" name="Proc. Natl. Acad. Sci. U.S.A.">
        <title>Genome structure and metabolic features in the red seaweed Chondrus crispus shed light on evolution of the Archaeplastida.</title>
        <authorList>
            <person name="Collen J."/>
            <person name="Porcel B."/>
            <person name="Carre W."/>
            <person name="Ball S.G."/>
            <person name="Chaparro C."/>
            <person name="Tonon T."/>
            <person name="Barbeyron T."/>
            <person name="Michel G."/>
            <person name="Noel B."/>
            <person name="Valentin K."/>
            <person name="Elias M."/>
            <person name="Artiguenave F."/>
            <person name="Arun A."/>
            <person name="Aury J.M."/>
            <person name="Barbosa-Neto J.F."/>
            <person name="Bothwell J.H."/>
            <person name="Bouget F.Y."/>
            <person name="Brillet L."/>
            <person name="Cabello-Hurtado F."/>
            <person name="Capella-Gutierrez S."/>
            <person name="Charrier B."/>
            <person name="Cladiere L."/>
            <person name="Cock J.M."/>
            <person name="Coelho S.M."/>
            <person name="Colleoni C."/>
            <person name="Czjzek M."/>
            <person name="Da Silva C."/>
            <person name="Delage L."/>
            <person name="Denoeud F."/>
            <person name="Deschamps P."/>
            <person name="Dittami S.M."/>
            <person name="Gabaldon T."/>
            <person name="Gachon C.M."/>
            <person name="Groisillier A."/>
            <person name="Herve C."/>
            <person name="Jabbari K."/>
            <person name="Katinka M."/>
            <person name="Kloareg B."/>
            <person name="Kowalczyk N."/>
            <person name="Labadie K."/>
            <person name="Leblanc C."/>
            <person name="Lopez P.J."/>
            <person name="McLachlan D.H."/>
            <person name="Meslet-Cladiere L."/>
            <person name="Moustafa A."/>
            <person name="Nehr Z."/>
            <person name="Nyvall Collen P."/>
            <person name="Panaud O."/>
            <person name="Partensky F."/>
            <person name="Poulain J."/>
            <person name="Rensing S.A."/>
            <person name="Rousvoal S."/>
            <person name="Samson G."/>
            <person name="Symeonidi A."/>
            <person name="Weissenbach J."/>
            <person name="Zambounis A."/>
            <person name="Wincker P."/>
            <person name="Boyen C."/>
        </authorList>
    </citation>
    <scope>NUCLEOTIDE SEQUENCE [LARGE SCALE GENOMIC DNA]</scope>
    <source>
        <strain evidence="3">cv. Stackhouse</strain>
    </source>
</reference>
<dbReference type="KEGG" id="ccp:CHC_T00003363001"/>
<dbReference type="GeneID" id="17322195"/>
<dbReference type="RefSeq" id="XP_005714480.1">
    <property type="nucleotide sequence ID" value="XM_005714423.1"/>
</dbReference>
<feature type="transmembrane region" description="Helical" evidence="1">
    <location>
        <begin position="95"/>
        <end position="116"/>
    </location>
</feature>
<keyword evidence="3" id="KW-1185">Reference proteome</keyword>
<feature type="transmembrane region" description="Helical" evidence="1">
    <location>
        <begin position="64"/>
        <end position="83"/>
    </location>
</feature>
<evidence type="ECO:0000256" key="1">
    <source>
        <dbReference type="SAM" id="Phobius"/>
    </source>
</evidence>
<dbReference type="Proteomes" id="UP000012073">
    <property type="component" value="Unassembled WGS sequence"/>
</dbReference>
<sequence>MATSLFGEWIRLWYIVNLFVLIPDWLYVVLRPRTFEDGDLGWLCKIFNVYAKIDTLFLDESDKFLKFTYFLGGIDILLCLYLTISFNTQKTQASFAVLAICRATSVCTKTLLYMIYSYDFILPQWRLAIYLLFSPFCLFPLAVILNVSTRLTSVLKSKQV</sequence>
<accession>R7QB62</accession>
<keyword evidence="1" id="KW-1133">Transmembrane helix</keyword>
<feature type="transmembrane region" description="Helical" evidence="1">
    <location>
        <begin position="12"/>
        <end position="30"/>
    </location>
</feature>
<proteinExistence type="predicted"/>
<feature type="transmembrane region" description="Helical" evidence="1">
    <location>
        <begin position="128"/>
        <end position="148"/>
    </location>
</feature>
<organism evidence="2 3">
    <name type="scientific">Chondrus crispus</name>
    <name type="common">Carrageen Irish moss</name>
    <name type="synonym">Polymorpha crispa</name>
    <dbReference type="NCBI Taxonomy" id="2769"/>
    <lineage>
        <taxon>Eukaryota</taxon>
        <taxon>Rhodophyta</taxon>
        <taxon>Florideophyceae</taxon>
        <taxon>Rhodymeniophycidae</taxon>
        <taxon>Gigartinales</taxon>
        <taxon>Gigartinaceae</taxon>
        <taxon>Chondrus</taxon>
    </lineage>
</organism>
<gene>
    <name evidence="2" type="ORF">CHC_T00003363001</name>
</gene>
<name>R7QB62_CHOCR</name>
<dbReference type="EMBL" id="HG001704">
    <property type="protein sequence ID" value="CDF34661.1"/>
    <property type="molecule type" value="Genomic_DNA"/>
</dbReference>
<dbReference type="AlphaFoldDB" id="R7QB62"/>